<sequence>MSIEVKESDIQIPVADAILKGNLRIPPNARGLVLFIHGSGSSRFSSRNRHVAELLNQAGFATLLFDLLTDDENKIDLITRQYRFDIELLSQRSIAAVEYMKTSPDVSELPLGLFGASTGAAAALFAAQALPDLISAVVSRGGRPDLAQAALPYVQAPVLLIVGGHDYEVLELNRMAQNLAAGECELTVIPGATHLFEEADTLDLAADAAKEWFIHKLIA</sequence>
<feature type="domain" description="Dienelactone hydrolase" evidence="1">
    <location>
        <begin position="26"/>
        <end position="209"/>
    </location>
</feature>
<proteinExistence type="predicted"/>
<keyword evidence="3" id="KW-1185">Reference proteome</keyword>
<keyword evidence="2" id="KW-0378">Hydrolase</keyword>
<dbReference type="EMBL" id="JACBGI020000029">
    <property type="protein sequence ID" value="MBF6058853.1"/>
    <property type="molecule type" value="Genomic_DNA"/>
</dbReference>
<reference evidence="2 3" key="2">
    <citation type="submission" date="2020-11" db="EMBL/GenBank/DDBJ databases">
        <title>Sulfur oxidizing isolate from Hospital Hole Sinkhole.</title>
        <authorList>
            <person name="Scott K.M."/>
        </authorList>
    </citation>
    <scope>NUCLEOTIDE SEQUENCE [LARGE SCALE GENOMIC DNA]</scope>
    <source>
        <strain evidence="2 3">HH1</strain>
    </source>
</reference>
<dbReference type="GO" id="GO:0016787">
    <property type="term" value="F:hydrolase activity"/>
    <property type="evidence" value="ECO:0007669"/>
    <property type="project" value="UniProtKB-KW"/>
</dbReference>
<comment type="caution">
    <text evidence="2">The sequence shown here is derived from an EMBL/GenBank/DDBJ whole genome shotgun (WGS) entry which is preliminary data.</text>
</comment>
<name>A0ABS0C0I4_9GAMM</name>
<dbReference type="InterPro" id="IPR029058">
    <property type="entry name" value="AB_hydrolase_fold"/>
</dbReference>
<dbReference type="InterPro" id="IPR002925">
    <property type="entry name" value="Dienelactn_hydro"/>
</dbReference>
<protein>
    <submittedName>
        <fullName evidence="2">Dienelactone hydrolase family protein</fullName>
    </submittedName>
</protein>
<dbReference type="PANTHER" id="PTHR43265">
    <property type="entry name" value="ESTERASE ESTD"/>
    <property type="match status" value="1"/>
</dbReference>
<dbReference type="SUPFAM" id="SSF53474">
    <property type="entry name" value="alpha/beta-Hydrolases"/>
    <property type="match status" value="1"/>
</dbReference>
<accession>A0ABS0C0I4</accession>
<dbReference type="InterPro" id="IPR053145">
    <property type="entry name" value="AB_hydrolase_Est10"/>
</dbReference>
<dbReference type="RefSeq" id="WP_185978998.1">
    <property type="nucleotide sequence ID" value="NZ_JACBGI020000029.1"/>
</dbReference>
<evidence type="ECO:0000313" key="3">
    <source>
        <dbReference type="Proteomes" id="UP001193680"/>
    </source>
</evidence>
<dbReference type="Gene3D" id="3.40.50.1820">
    <property type="entry name" value="alpha/beta hydrolase"/>
    <property type="match status" value="1"/>
</dbReference>
<reference evidence="2 3" key="1">
    <citation type="submission" date="2020-06" db="EMBL/GenBank/DDBJ databases">
        <authorList>
            <person name="Scott K."/>
        </authorList>
    </citation>
    <scope>NUCLEOTIDE SEQUENCE [LARGE SCALE GENOMIC DNA]</scope>
    <source>
        <strain evidence="2 3">HH1</strain>
    </source>
</reference>
<evidence type="ECO:0000313" key="2">
    <source>
        <dbReference type="EMBL" id="MBF6058853.1"/>
    </source>
</evidence>
<gene>
    <name evidence="2" type="ORF">H8792_010915</name>
</gene>
<dbReference type="Proteomes" id="UP001193680">
    <property type="component" value="Unassembled WGS sequence"/>
</dbReference>
<dbReference type="Pfam" id="PF01738">
    <property type="entry name" value="DLH"/>
    <property type="match status" value="1"/>
</dbReference>
<organism evidence="2 3">
    <name type="scientific">Thiomicrorhabdus heinhorstiae</name>
    <dbReference type="NCBI Taxonomy" id="2748010"/>
    <lineage>
        <taxon>Bacteria</taxon>
        <taxon>Pseudomonadati</taxon>
        <taxon>Pseudomonadota</taxon>
        <taxon>Gammaproteobacteria</taxon>
        <taxon>Thiotrichales</taxon>
        <taxon>Piscirickettsiaceae</taxon>
        <taxon>Thiomicrorhabdus</taxon>
    </lineage>
</organism>
<dbReference type="PANTHER" id="PTHR43265:SF1">
    <property type="entry name" value="ESTERASE ESTD"/>
    <property type="match status" value="1"/>
</dbReference>
<evidence type="ECO:0000259" key="1">
    <source>
        <dbReference type="Pfam" id="PF01738"/>
    </source>
</evidence>